<reference evidence="1 2" key="1">
    <citation type="submission" date="2015-01" db="EMBL/GenBank/DDBJ databases">
        <title>Evolution of Trichinella species and genotypes.</title>
        <authorList>
            <person name="Korhonen P.K."/>
            <person name="Edoardo P."/>
            <person name="Giuseppe L.R."/>
            <person name="Gasser R.B."/>
        </authorList>
    </citation>
    <scope>NUCLEOTIDE SEQUENCE [LARGE SCALE GENOMIC DNA]</scope>
    <source>
        <strain evidence="1">ISS470</strain>
    </source>
</reference>
<accession>A0A0V1F9Q4</accession>
<protein>
    <submittedName>
        <fullName evidence="1">Uncharacterized protein</fullName>
    </submittedName>
</protein>
<sequence length="95" mass="10456">MLCLVGERDSRASQKQLKSLFGAAVALSSVLRLREERSAVFTLEMWGGVRTLVGGIFQWRWAATLACKASLDFHATLHCPAGSVARLVGRLFHLK</sequence>
<comment type="caution">
    <text evidence="1">The sequence shown here is derived from an EMBL/GenBank/DDBJ whole genome shotgun (WGS) entry which is preliminary data.</text>
</comment>
<evidence type="ECO:0000313" key="1">
    <source>
        <dbReference type="EMBL" id="KRY82877.1"/>
    </source>
</evidence>
<name>A0A0V1F9Q4_TRIPS</name>
<dbReference type="EMBL" id="JYDT01000158">
    <property type="protein sequence ID" value="KRY82877.1"/>
    <property type="molecule type" value="Genomic_DNA"/>
</dbReference>
<proteinExistence type="predicted"/>
<keyword evidence="2" id="KW-1185">Reference proteome</keyword>
<gene>
    <name evidence="1" type="ORF">T4D_5183</name>
</gene>
<organism evidence="1 2">
    <name type="scientific">Trichinella pseudospiralis</name>
    <name type="common">Parasitic roundworm</name>
    <dbReference type="NCBI Taxonomy" id="6337"/>
    <lineage>
        <taxon>Eukaryota</taxon>
        <taxon>Metazoa</taxon>
        <taxon>Ecdysozoa</taxon>
        <taxon>Nematoda</taxon>
        <taxon>Enoplea</taxon>
        <taxon>Dorylaimia</taxon>
        <taxon>Trichinellida</taxon>
        <taxon>Trichinellidae</taxon>
        <taxon>Trichinella</taxon>
    </lineage>
</organism>
<dbReference type="OrthoDB" id="10380011at2759"/>
<dbReference type="Proteomes" id="UP000054995">
    <property type="component" value="Unassembled WGS sequence"/>
</dbReference>
<evidence type="ECO:0000313" key="2">
    <source>
        <dbReference type="Proteomes" id="UP000054995"/>
    </source>
</evidence>
<dbReference type="AlphaFoldDB" id="A0A0V1F9Q4"/>